<dbReference type="Proteomes" id="UP000014155">
    <property type="component" value="Unassembled WGS sequence"/>
</dbReference>
<organism evidence="1 2">
    <name type="scientific">Ruminiclostridium cellobioparum subsp. termitidis CT1112</name>
    <dbReference type="NCBI Taxonomy" id="1195236"/>
    <lineage>
        <taxon>Bacteria</taxon>
        <taxon>Bacillati</taxon>
        <taxon>Bacillota</taxon>
        <taxon>Clostridia</taxon>
        <taxon>Eubacteriales</taxon>
        <taxon>Oscillospiraceae</taxon>
        <taxon>Ruminiclostridium</taxon>
    </lineage>
</organism>
<sequence length="386" mass="45645">MKIKDFVLKIVNKPVDNITSSQTLYEALLAILNMDIKFDDIKYKIQAKKVADLIMKSQLKDGGFDIGYNFLFGKQMSKKSHKESTTPEILSVYALIKYYDLYKDDKVVQSIKHGINWIRNFSYKYKDCYWVIPYAPCSYKEVHITNGISFTVGTLVYYMHVFNDYGLKDICDGMLTYMKDQLIIYRESGYWNYFEKELMTDPFYIKIDNYHIAQQLYYHLEIDKYYSNEDNKEIIRLVSVYLKRKLTDDIAVPYIEVNGKISRDIHTWGYCSLLLCALLWEDSLHIERIKAFMASKFIVSDHFAPIIKPSGEIVDKNYYPRSDAWVLHSLSEYLLYVSDEQVRKIIDTGLDKLGSCYYKGYENHVLTKRKKMFNFLVRILKNAIRR</sequence>
<reference evidence="1 2" key="1">
    <citation type="journal article" date="2013" name="Genome Announc.">
        <title>Draft Genome Sequence of the Cellulolytic, Mesophilic, Anaerobic Bacterium Clostridium termitidis Strain CT1112 (DSM 5398).</title>
        <authorList>
            <person name="Lal S."/>
            <person name="Ramachandran U."/>
            <person name="Zhang X."/>
            <person name="Munir R."/>
            <person name="Sparling R."/>
            <person name="Levin D.B."/>
        </authorList>
    </citation>
    <scope>NUCLEOTIDE SEQUENCE [LARGE SCALE GENOMIC DNA]</scope>
    <source>
        <strain evidence="1 2">CT1112</strain>
    </source>
</reference>
<evidence type="ECO:0000313" key="2">
    <source>
        <dbReference type="Proteomes" id="UP000014155"/>
    </source>
</evidence>
<comment type="caution">
    <text evidence="1">The sequence shown here is derived from an EMBL/GenBank/DDBJ whole genome shotgun (WGS) entry which is preliminary data.</text>
</comment>
<gene>
    <name evidence="1" type="ORF">CTER_3931</name>
</gene>
<dbReference type="AlphaFoldDB" id="S0FPG9"/>
<dbReference type="RefSeq" id="WP_004628566.1">
    <property type="nucleotide sequence ID" value="NZ_AORV01000056.1"/>
</dbReference>
<keyword evidence="2" id="KW-1185">Reference proteome</keyword>
<protein>
    <submittedName>
        <fullName evidence="1">Uncharacterized protein</fullName>
    </submittedName>
</protein>
<dbReference type="STRING" id="1195236.CTER_3931"/>
<dbReference type="SUPFAM" id="SSF48208">
    <property type="entry name" value="Six-hairpin glycosidases"/>
    <property type="match status" value="1"/>
</dbReference>
<dbReference type="Gene3D" id="1.50.10.20">
    <property type="match status" value="1"/>
</dbReference>
<proteinExistence type="predicted"/>
<dbReference type="GO" id="GO:0005975">
    <property type="term" value="P:carbohydrate metabolic process"/>
    <property type="evidence" value="ECO:0007669"/>
    <property type="project" value="InterPro"/>
</dbReference>
<name>S0FPG9_RUMCE</name>
<dbReference type="InterPro" id="IPR008928">
    <property type="entry name" value="6-hairpin_glycosidase_sf"/>
</dbReference>
<evidence type="ECO:0000313" key="1">
    <source>
        <dbReference type="EMBL" id="EMS70333.1"/>
    </source>
</evidence>
<dbReference type="PATRIC" id="fig|1195236.3.peg.4143"/>
<accession>S0FPG9</accession>
<dbReference type="EMBL" id="AORV01000056">
    <property type="protein sequence ID" value="EMS70333.1"/>
    <property type="molecule type" value="Genomic_DNA"/>
</dbReference>